<protein>
    <submittedName>
        <fullName evidence="1">Uncharacterized protein</fullName>
    </submittedName>
</protein>
<gene>
    <name evidence="1" type="ORF">HYQ43_04695</name>
</gene>
<sequence length="733" mass="78855">MADKKRLISLSMVPPLAEEVAYQIDNGPGAEALPIALDADAKATDAQAVQARRDFSSFDLADYIDDEHLDLIRAGNWQDQDEVYVTSCIRNFNTAWLTWLSGGNSRMVRVRGLPGDLAMNAPWFGADHAQMIWDMNGANHGENRVFFEFPNTRIRIKNWLNLASERTTGRYSAQGITGPVPEYVWEWEQSGHIALIAAFEGDLTIHGTGVLGQDPGGYHFYRTAKFKKQTMRARNLRNEGLFLEHCLNGDSDNVDLFRCGYQPTEYGGERGHLPFGVTFSNTGAVVTASVPTFDAGHVGKWFCLNRAGPTDQGIRLNFWSTIASVDSPTQITLTDTPAINRTGASGSFEAMRVTTSGTTWTMAAPITTSLAGRYVTLIGAMSAQPGAVGRTHKVRVLAHSGDTLTVDYAPAVDVTDALLVVSPEMSIDRLSYTSDQGISDNIGMLNLRCESTALPGVGCVQAVLGACSSISINNAKLHGLADADNNFGGSAAGIIFGFANGVMIDGFIEQCSHSPRWGTVMVTSDRTVVDLYGKLIEYAGDTHSALVHLDPPAGATNVQVGFGMIHPSPLFPQASQQVIRMGPNGNANMVTGGNSARRAATNAKFLFPERFGEIEASRITGSAATSTQTDGDATAPVPPLMRIGSGGNTGNVNPEQITDPNTIINRHRRVRMATGPGGVAIVIDAIRQAGSTTFQIGYEMGFDQPPRLIMRHNNNTGGAWGDWYYLDGTILTP</sequence>
<dbReference type="Proteomes" id="UP000509322">
    <property type="component" value="Chromosome 1"/>
</dbReference>
<proteinExistence type="predicted"/>
<organism evidence="1 2">
    <name type="scientific">Paracoccus pantotrophus</name>
    <name type="common">Thiosphaera pantotropha</name>
    <dbReference type="NCBI Taxonomy" id="82367"/>
    <lineage>
        <taxon>Bacteria</taxon>
        <taxon>Pseudomonadati</taxon>
        <taxon>Pseudomonadota</taxon>
        <taxon>Alphaproteobacteria</taxon>
        <taxon>Rhodobacterales</taxon>
        <taxon>Paracoccaceae</taxon>
        <taxon>Paracoccus</taxon>
    </lineage>
</organism>
<reference evidence="1 2" key="1">
    <citation type="submission" date="2020-07" db="EMBL/GenBank/DDBJ databases">
        <title>The complete genome of Paracoccus pantotrophus ACCC 10489.</title>
        <authorList>
            <person name="Si Y."/>
        </authorList>
    </citation>
    <scope>NUCLEOTIDE SEQUENCE [LARGE SCALE GENOMIC DNA]</scope>
    <source>
        <strain evidence="2">ACCC 10489</strain>
    </source>
</reference>
<accession>A0A7H9BUJ9</accession>
<evidence type="ECO:0000313" key="2">
    <source>
        <dbReference type="Proteomes" id="UP000509322"/>
    </source>
</evidence>
<evidence type="ECO:0000313" key="1">
    <source>
        <dbReference type="EMBL" id="QLH13581.1"/>
    </source>
</evidence>
<name>A0A7H9BUJ9_PARPN</name>
<dbReference type="RefSeq" id="WP_179921151.1">
    <property type="nucleotide sequence ID" value="NZ_CP058689.1"/>
</dbReference>
<dbReference type="AlphaFoldDB" id="A0A7H9BUJ9"/>
<dbReference type="EMBL" id="CP058689">
    <property type="protein sequence ID" value="QLH13581.1"/>
    <property type="molecule type" value="Genomic_DNA"/>
</dbReference>